<dbReference type="PROSITE" id="PS51698">
    <property type="entry name" value="U_BOX"/>
    <property type="match status" value="1"/>
</dbReference>
<dbReference type="InterPro" id="IPR045185">
    <property type="entry name" value="PUB22/23/24-like"/>
</dbReference>
<dbReference type="AlphaFoldDB" id="A0A843WHQ2"/>
<comment type="catalytic activity">
    <reaction evidence="1 5">
        <text>S-ubiquitinyl-[E2 ubiquitin-conjugating enzyme]-L-cysteine + [acceptor protein]-L-lysine = [E2 ubiquitin-conjugating enzyme]-L-cysteine + N(6)-ubiquitinyl-[acceptor protein]-L-lysine.</text>
        <dbReference type="EC" id="2.3.2.27"/>
    </reaction>
</comment>
<dbReference type="SUPFAM" id="SSF57850">
    <property type="entry name" value="RING/U-box"/>
    <property type="match status" value="1"/>
</dbReference>
<dbReference type="SUPFAM" id="SSF48371">
    <property type="entry name" value="ARM repeat"/>
    <property type="match status" value="1"/>
</dbReference>
<evidence type="ECO:0000256" key="5">
    <source>
        <dbReference type="RuleBase" id="RU369093"/>
    </source>
</evidence>
<dbReference type="GO" id="GO:0061630">
    <property type="term" value="F:ubiquitin protein ligase activity"/>
    <property type="evidence" value="ECO:0007669"/>
    <property type="project" value="UniProtKB-UniRule"/>
</dbReference>
<comment type="caution">
    <text evidence="7">The sequence shown here is derived from an EMBL/GenBank/DDBJ whole genome shotgun (WGS) entry which is preliminary data.</text>
</comment>
<comment type="pathway">
    <text evidence="2 5">Protein modification; protein ubiquitination.</text>
</comment>
<dbReference type="InterPro" id="IPR016024">
    <property type="entry name" value="ARM-type_fold"/>
</dbReference>
<keyword evidence="8" id="KW-1185">Reference proteome</keyword>
<feature type="domain" description="U-box" evidence="6">
    <location>
        <begin position="5"/>
        <end position="81"/>
    </location>
</feature>
<dbReference type="FunFam" id="3.30.40.10:FF:000442">
    <property type="entry name" value="RING-type E3 ubiquitin transferase"/>
    <property type="match status" value="1"/>
</dbReference>
<keyword evidence="4 5" id="KW-0833">Ubl conjugation pathway</keyword>
<organism evidence="7 8">
    <name type="scientific">Colocasia esculenta</name>
    <name type="common">Wild taro</name>
    <name type="synonym">Arum esculentum</name>
    <dbReference type="NCBI Taxonomy" id="4460"/>
    <lineage>
        <taxon>Eukaryota</taxon>
        <taxon>Viridiplantae</taxon>
        <taxon>Streptophyta</taxon>
        <taxon>Embryophyta</taxon>
        <taxon>Tracheophyta</taxon>
        <taxon>Spermatophyta</taxon>
        <taxon>Magnoliopsida</taxon>
        <taxon>Liliopsida</taxon>
        <taxon>Araceae</taxon>
        <taxon>Aroideae</taxon>
        <taxon>Colocasieae</taxon>
        <taxon>Colocasia</taxon>
    </lineage>
</organism>
<dbReference type="EMBL" id="NMUH01004845">
    <property type="protein sequence ID" value="MQM11023.1"/>
    <property type="molecule type" value="Genomic_DNA"/>
</dbReference>
<evidence type="ECO:0000313" key="7">
    <source>
        <dbReference type="EMBL" id="MQM11023.1"/>
    </source>
</evidence>
<dbReference type="GO" id="GO:0016567">
    <property type="term" value="P:protein ubiquitination"/>
    <property type="evidence" value="ECO:0007669"/>
    <property type="project" value="UniProtKB-UniRule"/>
</dbReference>
<dbReference type="Gene3D" id="1.25.10.10">
    <property type="entry name" value="Leucine-rich Repeat Variant"/>
    <property type="match status" value="1"/>
</dbReference>
<proteinExistence type="predicted"/>
<dbReference type="InterPro" id="IPR045210">
    <property type="entry name" value="RING-Ubox_PUB"/>
</dbReference>
<reference evidence="7" key="1">
    <citation type="submission" date="2017-07" db="EMBL/GenBank/DDBJ databases">
        <title>Taro Niue Genome Assembly and Annotation.</title>
        <authorList>
            <person name="Atibalentja N."/>
            <person name="Keating K."/>
            <person name="Fields C.J."/>
        </authorList>
    </citation>
    <scope>NUCLEOTIDE SEQUENCE</scope>
    <source>
        <strain evidence="7">Niue_2</strain>
        <tissue evidence="7">Leaf</tissue>
    </source>
</reference>
<name>A0A843WHQ2_COLES</name>
<keyword evidence="3 5" id="KW-0808">Transferase</keyword>
<protein>
    <recommendedName>
        <fullName evidence="5 6">U-box domain-containing protein</fullName>
        <ecNumber evidence="5">2.3.2.27</ecNumber>
    </recommendedName>
    <alternativeName>
        <fullName evidence="5">RING-type E3 ubiquitin transferase PUB</fullName>
    </alternativeName>
</protein>
<sequence length="409" mass="44831">MDAVEVPRYFVCPISLQIMKDPVTAATGITYDRGSIERWLFIDCNTTCPVTNLPLPRDSELTPNHTLRRLIQAWCTVNASRGVDRIPTPRAPVDASRVLKLLQDLSVPQLETQTLRLLSTLASDSESNRRCMVQAGVAKRMATMIVALVKKNQIERVEEALGVLHVLRPSPEELKPHIEDNHDLVDALTRVLEPPTTTPVDGRSNVPRSHAILLFKSVFEVANQTMMERLRPEFFQAVISVLRARISPQTTKTALQVLLAACPLGTNRGKIAEAGAVAELVELELTAPDKRTSELVLGVLDHLCACAHGRAELVGHAAGLAMVAKKILRVSPAADDIAVRILLSVCKYSPKSDVLPEMLSVGAVAKLCLVLQADCASGVKDKARWVLKLHSEAWKNSPCISSYLITRYS</sequence>
<dbReference type="PANTHER" id="PTHR22849">
    <property type="entry name" value="WDSAM1 PROTEIN"/>
    <property type="match status" value="1"/>
</dbReference>
<evidence type="ECO:0000256" key="4">
    <source>
        <dbReference type="ARBA" id="ARBA00022786"/>
    </source>
</evidence>
<dbReference type="Gene3D" id="3.30.40.10">
    <property type="entry name" value="Zinc/RING finger domain, C3HC4 (zinc finger)"/>
    <property type="match status" value="1"/>
</dbReference>
<dbReference type="InterPro" id="IPR013083">
    <property type="entry name" value="Znf_RING/FYVE/PHD"/>
</dbReference>
<comment type="function">
    <text evidence="5">Functions as an E3 ubiquitin ligase.</text>
</comment>
<dbReference type="PANTHER" id="PTHR22849:SF128">
    <property type="entry name" value="U-BOX DOMAIN-CONTAINING PROTEIN"/>
    <property type="match status" value="1"/>
</dbReference>
<evidence type="ECO:0000256" key="2">
    <source>
        <dbReference type="ARBA" id="ARBA00004906"/>
    </source>
</evidence>
<gene>
    <name evidence="7" type="ORF">Taro_043923</name>
</gene>
<dbReference type="InterPro" id="IPR058678">
    <property type="entry name" value="ARM_PUB"/>
</dbReference>
<dbReference type="Pfam" id="PF04564">
    <property type="entry name" value="U-box"/>
    <property type="match status" value="1"/>
</dbReference>
<evidence type="ECO:0000256" key="1">
    <source>
        <dbReference type="ARBA" id="ARBA00000900"/>
    </source>
</evidence>
<dbReference type="EC" id="2.3.2.27" evidence="5"/>
<dbReference type="Proteomes" id="UP000652761">
    <property type="component" value="Unassembled WGS sequence"/>
</dbReference>
<accession>A0A843WHQ2</accession>
<evidence type="ECO:0000313" key="8">
    <source>
        <dbReference type="Proteomes" id="UP000652761"/>
    </source>
</evidence>
<dbReference type="OrthoDB" id="10064100at2759"/>
<dbReference type="InterPro" id="IPR011989">
    <property type="entry name" value="ARM-like"/>
</dbReference>
<evidence type="ECO:0000259" key="6">
    <source>
        <dbReference type="PROSITE" id="PS51698"/>
    </source>
</evidence>
<dbReference type="UniPathway" id="UPA00143"/>
<dbReference type="InterPro" id="IPR003613">
    <property type="entry name" value="Ubox_domain"/>
</dbReference>
<dbReference type="SMART" id="SM00504">
    <property type="entry name" value="Ubox"/>
    <property type="match status" value="1"/>
</dbReference>
<dbReference type="Pfam" id="PF25598">
    <property type="entry name" value="ARM_PUB"/>
    <property type="match status" value="1"/>
</dbReference>
<dbReference type="CDD" id="cd16664">
    <property type="entry name" value="RING-Ubox_PUB"/>
    <property type="match status" value="1"/>
</dbReference>
<evidence type="ECO:0000256" key="3">
    <source>
        <dbReference type="ARBA" id="ARBA00022679"/>
    </source>
</evidence>